<evidence type="ECO:0000256" key="5">
    <source>
        <dbReference type="ARBA" id="ARBA00023274"/>
    </source>
</evidence>
<dbReference type="NCBIfam" id="TIGR00060">
    <property type="entry name" value="L18_bact"/>
    <property type="match status" value="1"/>
</dbReference>
<dbReference type="CDD" id="cd00432">
    <property type="entry name" value="Ribosomal_L18_L5e"/>
    <property type="match status" value="1"/>
</dbReference>
<dbReference type="InterPro" id="IPR005484">
    <property type="entry name" value="Ribosomal_uL18_bac/plant/anim"/>
</dbReference>
<dbReference type="GO" id="GO:0003735">
    <property type="term" value="F:structural constituent of ribosome"/>
    <property type="evidence" value="ECO:0007669"/>
    <property type="project" value="InterPro"/>
</dbReference>
<dbReference type="GO" id="GO:0006412">
    <property type="term" value="P:translation"/>
    <property type="evidence" value="ECO:0007669"/>
    <property type="project" value="UniProtKB-UniRule"/>
</dbReference>
<reference evidence="9" key="1">
    <citation type="submission" date="2017-09" db="EMBL/GenBank/DDBJ databases">
        <title>Depth-based differentiation of microbial function through sediment-hosted aquifers and enrichment of novel symbionts in the deep terrestrial subsurface.</title>
        <authorList>
            <person name="Probst A.J."/>
            <person name="Ladd B."/>
            <person name="Jarett J.K."/>
            <person name="Geller-Mcgrath D.E."/>
            <person name="Sieber C.M.K."/>
            <person name="Emerson J.B."/>
            <person name="Anantharaman K."/>
            <person name="Thomas B.C."/>
            <person name="Malmstrom R."/>
            <person name="Stieglmeier M."/>
            <person name="Klingl A."/>
            <person name="Woyke T."/>
            <person name="Ryan C.M."/>
            <person name="Banfield J.F."/>
        </authorList>
    </citation>
    <scope>NUCLEOTIDE SEQUENCE [LARGE SCALE GENOMIC DNA]</scope>
</reference>
<dbReference type="FunFam" id="3.30.420.100:FF:000001">
    <property type="entry name" value="50S ribosomal protein L18"/>
    <property type="match status" value="1"/>
</dbReference>
<comment type="subunit">
    <text evidence="7">Part of the 50S ribosomal subunit; part of the 5S rRNA/L5/L18/L25 subcomplex. Contacts the 5S and 23S rRNAs.</text>
</comment>
<evidence type="ECO:0000256" key="1">
    <source>
        <dbReference type="ARBA" id="ARBA00007116"/>
    </source>
</evidence>
<gene>
    <name evidence="7" type="primary">rplR</name>
    <name evidence="8" type="ORF">COU17_01650</name>
</gene>
<dbReference type="HAMAP" id="MF_01337_B">
    <property type="entry name" value="Ribosomal_uL18_B"/>
    <property type="match status" value="1"/>
</dbReference>
<dbReference type="Gene3D" id="3.30.420.100">
    <property type="match status" value="1"/>
</dbReference>
<dbReference type="InterPro" id="IPR057268">
    <property type="entry name" value="Ribosomal_L18"/>
</dbReference>
<name>A0A2M6WEM3_9BACT</name>
<evidence type="ECO:0000256" key="4">
    <source>
        <dbReference type="ARBA" id="ARBA00022980"/>
    </source>
</evidence>
<dbReference type="PANTHER" id="PTHR12899">
    <property type="entry name" value="39S RIBOSOMAL PROTEIN L18, MITOCHONDRIAL"/>
    <property type="match status" value="1"/>
</dbReference>
<accession>A0A2M6WEM3</accession>
<organism evidence="8 9">
    <name type="scientific">Candidatus Kaiserbacteria bacterium CG10_big_fil_rev_8_21_14_0_10_49_17</name>
    <dbReference type="NCBI Taxonomy" id="1974609"/>
    <lineage>
        <taxon>Bacteria</taxon>
        <taxon>Candidatus Kaiseribacteriota</taxon>
    </lineage>
</organism>
<evidence type="ECO:0000256" key="7">
    <source>
        <dbReference type="HAMAP-Rule" id="MF_01337"/>
    </source>
</evidence>
<evidence type="ECO:0000313" key="8">
    <source>
        <dbReference type="EMBL" id="PIT91194.1"/>
    </source>
</evidence>
<proteinExistence type="inferred from homology"/>
<keyword evidence="4 7" id="KW-0689">Ribosomal protein</keyword>
<evidence type="ECO:0000256" key="6">
    <source>
        <dbReference type="ARBA" id="ARBA00035197"/>
    </source>
</evidence>
<dbReference type="Proteomes" id="UP000228809">
    <property type="component" value="Unassembled WGS sequence"/>
</dbReference>
<keyword evidence="5 7" id="KW-0687">Ribonucleoprotein</keyword>
<dbReference type="GO" id="GO:0008097">
    <property type="term" value="F:5S rRNA binding"/>
    <property type="evidence" value="ECO:0007669"/>
    <property type="project" value="TreeGrafter"/>
</dbReference>
<dbReference type="AlphaFoldDB" id="A0A2M6WEM3"/>
<dbReference type="GO" id="GO:0022625">
    <property type="term" value="C:cytosolic large ribosomal subunit"/>
    <property type="evidence" value="ECO:0007669"/>
    <property type="project" value="TreeGrafter"/>
</dbReference>
<dbReference type="SUPFAM" id="SSF53137">
    <property type="entry name" value="Translational machinery components"/>
    <property type="match status" value="1"/>
</dbReference>
<comment type="function">
    <text evidence="7">This is one of the proteins that bind and probably mediate the attachment of the 5S RNA into the large ribosomal subunit, where it forms part of the central protuberance.</text>
</comment>
<comment type="caution">
    <text evidence="8">The sequence shown here is derived from an EMBL/GenBank/DDBJ whole genome shotgun (WGS) entry which is preliminary data.</text>
</comment>
<keyword evidence="3 7" id="KW-0694">RNA-binding</keyword>
<dbReference type="PANTHER" id="PTHR12899:SF3">
    <property type="entry name" value="LARGE RIBOSOMAL SUBUNIT PROTEIN UL18M"/>
    <property type="match status" value="1"/>
</dbReference>
<dbReference type="EMBL" id="PFBJ01000007">
    <property type="protein sequence ID" value="PIT91194.1"/>
    <property type="molecule type" value="Genomic_DNA"/>
</dbReference>
<keyword evidence="2 7" id="KW-0699">rRNA-binding</keyword>
<comment type="similarity">
    <text evidence="1 7">Belongs to the universal ribosomal protein uL18 family.</text>
</comment>
<sequence length="115" mass="12480">MIATNKKDKRTIRHRRIRAAISGSAARPRLALFKSNARIVAQLIDDESATTLASVSSTEAKGATPMERAIEAGKLIAKRGKEKGIEKVVFDRGGYKYMGSIKAFADSAREAGLIF</sequence>
<protein>
    <recommendedName>
        <fullName evidence="6 7">Large ribosomal subunit protein uL18</fullName>
    </recommendedName>
</protein>
<evidence type="ECO:0000313" key="9">
    <source>
        <dbReference type="Proteomes" id="UP000228809"/>
    </source>
</evidence>
<dbReference type="InterPro" id="IPR004389">
    <property type="entry name" value="Ribosomal_uL18_bac-type"/>
</dbReference>
<evidence type="ECO:0000256" key="3">
    <source>
        <dbReference type="ARBA" id="ARBA00022884"/>
    </source>
</evidence>
<evidence type="ECO:0000256" key="2">
    <source>
        <dbReference type="ARBA" id="ARBA00022730"/>
    </source>
</evidence>
<dbReference type="Pfam" id="PF00861">
    <property type="entry name" value="Ribosomal_L18p"/>
    <property type="match status" value="1"/>
</dbReference>